<protein>
    <submittedName>
        <fullName evidence="1">Uncharacterized protein</fullName>
    </submittedName>
</protein>
<reference evidence="1" key="1">
    <citation type="journal article" date="2021" name="Proc. Natl. Acad. Sci. U.S.A.">
        <title>A Catalog of Tens of Thousands of Viruses from Human Metagenomes Reveals Hidden Associations with Chronic Diseases.</title>
        <authorList>
            <person name="Tisza M.J."/>
            <person name="Buck C.B."/>
        </authorList>
    </citation>
    <scope>NUCLEOTIDE SEQUENCE</scope>
    <source>
        <strain evidence="1">CtGDt6</strain>
    </source>
</reference>
<evidence type="ECO:0000313" key="1">
    <source>
        <dbReference type="EMBL" id="DAF90580.1"/>
    </source>
</evidence>
<accession>A0A8S5U802</accession>
<proteinExistence type="predicted"/>
<organism evidence="1">
    <name type="scientific">Siphoviridae sp. ctGDt6</name>
    <dbReference type="NCBI Taxonomy" id="2825408"/>
    <lineage>
        <taxon>Viruses</taxon>
        <taxon>Duplodnaviria</taxon>
        <taxon>Heunggongvirae</taxon>
        <taxon>Uroviricota</taxon>
        <taxon>Caudoviricetes</taxon>
    </lineage>
</organism>
<dbReference type="EMBL" id="BK016032">
    <property type="protein sequence ID" value="DAF90580.1"/>
    <property type="molecule type" value="Genomic_DNA"/>
</dbReference>
<name>A0A8S5U802_9CAUD</name>
<sequence length="29" mass="3530">MSRIAQMHLKRSKYITHYLERNVYGATDF</sequence>